<evidence type="ECO:0000256" key="1">
    <source>
        <dbReference type="SAM" id="SignalP"/>
    </source>
</evidence>
<dbReference type="InterPro" id="IPR032711">
    <property type="entry name" value="SoxY"/>
</dbReference>
<dbReference type="InterPro" id="IPR038162">
    <property type="entry name" value="SoxY_sf"/>
</dbReference>
<dbReference type="SUPFAM" id="SSF81296">
    <property type="entry name" value="E set domains"/>
    <property type="match status" value="1"/>
</dbReference>
<dbReference type="RefSeq" id="WP_140004394.1">
    <property type="nucleotide sequence ID" value="NZ_CP040946.1"/>
</dbReference>
<sequence length="271" mass="29478">MQDSQRRAWLKGCLALAALPLGLLARKVEAATWFAQAFEAKQTSQVLAALHATAVPMANDLQIEAPQKAENGAVVQIEINSQQAAGALSHLRLLADANPTPLIATFALGDRVLPKLVTRIKLAQSGEVIVLSQQVNGQFQQQRRQVIVLEDGCGGDDRDEPFASSMKMRARLLVESPLGNNVTELKIIILHPMRTGRGKREDGQLLPAHFMQIMQVVLNGQVIVDAQTGTGISRNPYFTFYLKEVKAGDVIAVNWQDNLGFEGHGQVSVSV</sequence>
<gene>
    <name evidence="4" type="primary">soxZ</name>
    <name evidence="4" type="ORF">FIU01_11430</name>
</gene>
<dbReference type="Gene3D" id="2.60.40.10">
    <property type="entry name" value="Immunoglobulins"/>
    <property type="match status" value="1"/>
</dbReference>
<dbReference type="InterPro" id="IPR014756">
    <property type="entry name" value="Ig_E-set"/>
</dbReference>
<dbReference type="Gene3D" id="2.60.40.2470">
    <property type="entry name" value="SoxY domain"/>
    <property type="match status" value="1"/>
</dbReference>
<feature type="chain" id="PRO_5023050981" evidence="1">
    <location>
        <begin position="31"/>
        <end position="271"/>
    </location>
</feature>
<dbReference type="InterPro" id="IPR013783">
    <property type="entry name" value="Ig-like_fold"/>
</dbReference>
<evidence type="ECO:0000313" key="5">
    <source>
        <dbReference type="Proteomes" id="UP000311008"/>
    </source>
</evidence>
<dbReference type="OrthoDB" id="9795530at2"/>
<accession>A0A5B8CVH9</accession>
<feature type="signal peptide" evidence="1">
    <location>
        <begin position="1"/>
        <end position="30"/>
    </location>
</feature>
<dbReference type="PROSITE" id="PS51318">
    <property type="entry name" value="TAT"/>
    <property type="match status" value="1"/>
</dbReference>
<protein>
    <submittedName>
        <fullName evidence="4">Thiosulfate oxidation carrier complex protein SoxZ</fullName>
    </submittedName>
</protein>
<organism evidence="4 5">
    <name type="scientific">Methylophilus medardicus</name>
    <dbReference type="NCBI Taxonomy" id="2588534"/>
    <lineage>
        <taxon>Bacteria</taxon>
        <taxon>Pseudomonadati</taxon>
        <taxon>Pseudomonadota</taxon>
        <taxon>Betaproteobacteria</taxon>
        <taxon>Nitrosomonadales</taxon>
        <taxon>Methylophilaceae</taxon>
        <taxon>Methylophilus</taxon>
    </lineage>
</organism>
<keyword evidence="5" id="KW-1185">Reference proteome</keyword>
<evidence type="ECO:0000259" key="3">
    <source>
        <dbReference type="Pfam" id="PF13501"/>
    </source>
</evidence>
<dbReference type="AlphaFoldDB" id="A0A5B8CVH9"/>
<feature type="domain" description="Ig-like SoxY" evidence="3">
    <location>
        <begin position="54"/>
        <end position="153"/>
    </location>
</feature>
<dbReference type="NCBIfam" id="TIGR04490">
    <property type="entry name" value="SoxZ_true"/>
    <property type="match status" value="1"/>
</dbReference>
<reference evidence="5" key="1">
    <citation type="journal article" date="2019" name="ISME J.">
        <title>Evolution in action: habitat transition from sediment to the pelagial leads to genome streamlining in Methylophilaceae.</title>
        <authorList>
            <person name="Salcher M."/>
            <person name="Schaefle D."/>
            <person name="Kaspar M."/>
            <person name="Neuenschwander S.M."/>
            <person name="Ghai R."/>
        </authorList>
    </citation>
    <scope>NUCLEOTIDE SEQUENCE [LARGE SCALE GENOMIC DNA]</scope>
    <source>
        <strain evidence="5">MMS-M-51</strain>
    </source>
</reference>
<dbReference type="Pfam" id="PF13501">
    <property type="entry name" value="SoxY"/>
    <property type="match status" value="1"/>
</dbReference>
<dbReference type="Proteomes" id="UP000311008">
    <property type="component" value="Chromosome"/>
</dbReference>
<evidence type="ECO:0000259" key="2">
    <source>
        <dbReference type="Pfam" id="PF08770"/>
    </source>
</evidence>
<feature type="domain" description="Sulphur oxidation protein SoxZ" evidence="2">
    <location>
        <begin position="179"/>
        <end position="264"/>
    </location>
</feature>
<proteinExistence type="predicted"/>
<evidence type="ECO:0000313" key="4">
    <source>
        <dbReference type="EMBL" id="QDC45070.1"/>
    </source>
</evidence>
<dbReference type="EMBL" id="CP040946">
    <property type="protein sequence ID" value="QDC45070.1"/>
    <property type="molecule type" value="Genomic_DNA"/>
</dbReference>
<dbReference type="InterPro" id="IPR006311">
    <property type="entry name" value="TAT_signal"/>
</dbReference>
<keyword evidence="1" id="KW-0732">Signal</keyword>
<dbReference type="InterPro" id="IPR014880">
    <property type="entry name" value="SoxZ_dom"/>
</dbReference>
<name>A0A5B8CVH9_9PROT</name>
<dbReference type="InterPro" id="IPR030995">
    <property type="entry name" value="SoxZ"/>
</dbReference>
<dbReference type="Pfam" id="PF08770">
    <property type="entry name" value="SoxZ"/>
    <property type="match status" value="1"/>
</dbReference>
<dbReference type="KEGG" id="mmec:FIU01_11430"/>